<dbReference type="GO" id="GO:0044205">
    <property type="term" value="P:'de novo' UMP biosynthetic process"/>
    <property type="evidence" value="ECO:0007669"/>
    <property type="project" value="UniProtKB-UniPathway"/>
</dbReference>
<dbReference type="CDD" id="cd04738">
    <property type="entry name" value="DHOD_2_like"/>
    <property type="match status" value="1"/>
</dbReference>
<evidence type="ECO:0000256" key="15">
    <source>
        <dbReference type="ARBA" id="ARBA00048639"/>
    </source>
</evidence>
<dbReference type="NCBIfam" id="NF003652">
    <property type="entry name" value="PRK05286.2-5"/>
    <property type="match status" value="1"/>
</dbReference>
<dbReference type="PANTHER" id="PTHR48109">
    <property type="entry name" value="DIHYDROOROTATE DEHYDROGENASE (QUINONE), MITOCHONDRIAL-RELATED"/>
    <property type="match status" value="1"/>
</dbReference>
<evidence type="ECO:0000256" key="2">
    <source>
        <dbReference type="ARBA" id="ARBA00005161"/>
    </source>
</evidence>
<keyword evidence="6 16" id="KW-0285">Flavoprotein</keyword>
<organism evidence="18 19">
    <name type="scientific">Agrilus planipennis</name>
    <name type="common">Emerald ash borer</name>
    <name type="synonym">Agrilus marcopoli</name>
    <dbReference type="NCBI Taxonomy" id="224129"/>
    <lineage>
        <taxon>Eukaryota</taxon>
        <taxon>Metazoa</taxon>
        <taxon>Ecdysozoa</taxon>
        <taxon>Arthropoda</taxon>
        <taxon>Hexapoda</taxon>
        <taxon>Insecta</taxon>
        <taxon>Pterygota</taxon>
        <taxon>Neoptera</taxon>
        <taxon>Endopterygota</taxon>
        <taxon>Coleoptera</taxon>
        <taxon>Polyphaga</taxon>
        <taxon>Elateriformia</taxon>
        <taxon>Buprestoidea</taxon>
        <taxon>Buprestidae</taxon>
        <taxon>Agrilinae</taxon>
        <taxon>Agrilus</taxon>
    </lineage>
</organism>
<keyword evidence="10" id="KW-0809">Transit peptide</keyword>
<evidence type="ECO:0000256" key="12">
    <source>
        <dbReference type="ARBA" id="ARBA00023002"/>
    </source>
</evidence>
<evidence type="ECO:0000313" key="19">
    <source>
        <dbReference type="RefSeq" id="XP_018327556.1"/>
    </source>
</evidence>
<dbReference type="InterPro" id="IPR005720">
    <property type="entry name" value="Dihydroorotate_DH_cat"/>
</dbReference>
<evidence type="ECO:0000256" key="1">
    <source>
        <dbReference type="ARBA" id="ARBA00004434"/>
    </source>
</evidence>
<dbReference type="FunFam" id="3.20.20.70:FF:000066">
    <property type="entry name" value="Dihydroorotate dehydrogenase (quinone), mitochondrial"/>
    <property type="match status" value="1"/>
</dbReference>
<dbReference type="NCBIfam" id="TIGR01036">
    <property type="entry name" value="pyrD_sub2"/>
    <property type="match status" value="1"/>
</dbReference>
<evidence type="ECO:0000256" key="3">
    <source>
        <dbReference type="ARBA" id="ARBA00005359"/>
    </source>
</evidence>
<dbReference type="GO" id="GO:0005743">
    <property type="term" value="C:mitochondrial inner membrane"/>
    <property type="evidence" value="ECO:0007669"/>
    <property type="project" value="UniProtKB-SubCell"/>
</dbReference>
<dbReference type="CTD" id="41022"/>
<comment type="pathway">
    <text evidence="2 16">Pyrimidine metabolism; UMP biosynthesis via de novo pathway; orotate from (S)-dihydroorotate (quinone route): step 1/1.</text>
</comment>
<dbReference type="PROSITE" id="PS00911">
    <property type="entry name" value="DHODEHASE_1"/>
    <property type="match status" value="1"/>
</dbReference>
<keyword evidence="12 16" id="KW-0560">Oxidoreductase</keyword>
<keyword evidence="9 16" id="KW-0999">Mitochondrion inner membrane</keyword>
<dbReference type="UniPathway" id="UPA00070">
    <property type="reaction ID" value="UER00946"/>
</dbReference>
<dbReference type="EC" id="1.3.5.2" evidence="4 16"/>
<evidence type="ECO:0000256" key="8">
    <source>
        <dbReference type="ARBA" id="ARBA00022692"/>
    </source>
</evidence>
<gene>
    <name evidence="19" type="primary">LOC108738577</name>
</gene>
<evidence type="ECO:0000313" key="18">
    <source>
        <dbReference type="Proteomes" id="UP000192223"/>
    </source>
</evidence>
<feature type="transmembrane region" description="Helical" evidence="16">
    <location>
        <begin position="12"/>
        <end position="31"/>
    </location>
</feature>
<feature type="domain" description="Dihydroorotate dehydrogenase catalytic" evidence="17">
    <location>
        <begin position="78"/>
        <end position="375"/>
    </location>
</feature>
<dbReference type="InParanoid" id="A0A1W4WUH8"/>
<dbReference type="Gene3D" id="3.20.20.70">
    <property type="entry name" value="Aldolase class I"/>
    <property type="match status" value="1"/>
</dbReference>
<evidence type="ECO:0000256" key="5">
    <source>
        <dbReference type="ARBA" id="ARBA00017599"/>
    </source>
</evidence>
<keyword evidence="7 16" id="KW-0288">FMN</keyword>
<dbReference type="SUPFAM" id="SSF51395">
    <property type="entry name" value="FMN-linked oxidoreductases"/>
    <property type="match status" value="1"/>
</dbReference>
<comment type="similarity">
    <text evidence="3 16">Belongs to the dihydroorotate dehydrogenase family. Type 2 subfamily.</text>
</comment>
<comment type="catalytic activity">
    <reaction evidence="15 16">
        <text>(S)-dihydroorotate + a quinone = orotate + a quinol</text>
        <dbReference type="Rhea" id="RHEA:30187"/>
        <dbReference type="ChEBI" id="CHEBI:24646"/>
        <dbReference type="ChEBI" id="CHEBI:30839"/>
        <dbReference type="ChEBI" id="CHEBI:30864"/>
        <dbReference type="ChEBI" id="CHEBI:132124"/>
        <dbReference type="EC" id="1.3.5.2"/>
    </reaction>
</comment>
<dbReference type="KEGG" id="apln:108738577"/>
<evidence type="ECO:0000256" key="7">
    <source>
        <dbReference type="ARBA" id="ARBA00022643"/>
    </source>
</evidence>
<evidence type="ECO:0000256" key="10">
    <source>
        <dbReference type="ARBA" id="ARBA00022946"/>
    </source>
</evidence>
<protein>
    <recommendedName>
        <fullName evidence="5 16">Dihydroorotate dehydrogenase (quinone), mitochondrial</fullName>
        <shortName evidence="16">DHOdehase</shortName>
        <ecNumber evidence="4 16">1.3.5.2</ecNumber>
    </recommendedName>
</protein>
<dbReference type="NCBIfam" id="NF003645">
    <property type="entry name" value="PRK05286.1-2"/>
    <property type="match status" value="1"/>
</dbReference>
<dbReference type="GO" id="GO:0006207">
    <property type="term" value="P:'de novo' pyrimidine nucleobase biosynthetic process"/>
    <property type="evidence" value="ECO:0007669"/>
    <property type="project" value="InterPro"/>
</dbReference>
<dbReference type="OrthoDB" id="14784at2759"/>
<keyword evidence="14 16" id="KW-0472">Membrane</keyword>
<evidence type="ECO:0000259" key="17">
    <source>
        <dbReference type="Pfam" id="PF01180"/>
    </source>
</evidence>
<dbReference type="STRING" id="224129.A0A1W4WUH8"/>
<evidence type="ECO:0000256" key="4">
    <source>
        <dbReference type="ARBA" id="ARBA00012791"/>
    </source>
</evidence>
<evidence type="ECO:0000256" key="14">
    <source>
        <dbReference type="ARBA" id="ARBA00023136"/>
    </source>
</evidence>
<comment type="cofactor">
    <cofactor evidence="16">
        <name>FMN</name>
        <dbReference type="ChEBI" id="CHEBI:58210"/>
    </cofactor>
    <text evidence="16">Binds 1 FMN per subunit.</text>
</comment>
<dbReference type="InterPro" id="IPR013785">
    <property type="entry name" value="Aldolase_TIM"/>
</dbReference>
<dbReference type="InterPro" id="IPR001295">
    <property type="entry name" value="Dihydroorotate_DH_CS"/>
</dbReference>
<name>A0A1W4WUH8_AGRPL</name>
<reference evidence="19" key="1">
    <citation type="submission" date="2025-08" db="UniProtKB">
        <authorList>
            <consortium name="RefSeq"/>
        </authorList>
    </citation>
    <scope>IDENTIFICATION</scope>
    <source>
        <tissue evidence="19">Entire body</tissue>
    </source>
</reference>
<dbReference type="PROSITE" id="PS00912">
    <property type="entry name" value="DHODEHASE_2"/>
    <property type="match status" value="1"/>
</dbReference>
<proteinExistence type="inferred from homology"/>
<keyword evidence="18" id="KW-1185">Reference proteome</keyword>
<dbReference type="AlphaFoldDB" id="A0A1W4WUH8"/>
<dbReference type="InterPro" id="IPR050074">
    <property type="entry name" value="DHO_dehydrogenase"/>
</dbReference>
<dbReference type="InterPro" id="IPR005719">
    <property type="entry name" value="Dihydroorotate_DH_2"/>
</dbReference>
<dbReference type="Pfam" id="PF01180">
    <property type="entry name" value="DHO_dh"/>
    <property type="match status" value="1"/>
</dbReference>
<dbReference type="GeneID" id="108738577"/>
<accession>A0A1W4WUH8</accession>
<keyword evidence="8 16" id="KW-0812">Transmembrane</keyword>
<evidence type="ECO:0000256" key="13">
    <source>
        <dbReference type="ARBA" id="ARBA00023128"/>
    </source>
</evidence>
<dbReference type="FunCoup" id="A0A1W4WUH8">
    <property type="interactions" value="791"/>
</dbReference>
<dbReference type="PANTHER" id="PTHR48109:SF4">
    <property type="entry name" value="DIHYDROOROTATE DEHYDROGENASE (QUINONE), MITOCHONDRIAL"/>
    <property type="match status" value="1"/>
</dbReference>
<evidence type="ECO:0000256" key="16">
    <source>
        <dbReference type="RuleBase" id="RU361255"/>
    </source>
</evidence>
<keyword evidence="13 16" id="KW-0496">Mitochondrion</keyword>
<comment type="subcellular location">
    <subcellularLocation>
        <location evidence="1 16">Mitochondrion inner membrane</location>
        <topology evidence="1 16">Single-pass membrane protein</topology>
    </subcellularLocation>
</comment>
<dbReference type="Proteomes" id="UP000192223">
    <property type="component" value="Unplaced"/>
</dbReference>
<evidence type="ECO:0000256" key="9">
    <source>
        <dbReference type="ARBA" id="ARBA00022792"/>
    </source>
</evidence>
<keyword evidence="11 16" id="KW-1133">Transmembrane helix</keyword>
<evidence type="ECO:0000256" key="11">
    <source>
        <dbReference type="ARBA" id="ARBA00022989"/>
    </source>
</evidence>
<evidence type="ECO:0000256" key="6">
    <source>
        <dbReference type="ARBA" id="ARBA00022630"/>
    </source>
</evidence>
<sequence length="400" mass="44339">MSSKFSFLERIRSLAIVSLGGFGVFAAFSIYNENEKFYKQFVLPAVYILQPEQAHNLAVFVNKHSLLPQSSFKDPDALKVKLFGKVLSNPVGIAAGYDKHGEAVKGLEKMGFGFVEVGSVTPAPQPGNKRPRLFRLLDDQAIINRYGFNSEGHERVYKRLADVRFAQQHNGVVGVNLGKNKRSADPAEDYVQGVKTFAHVADYLVVNISSPNTPGLTQLQEKQQLKNLLRKVVAARNKLPAEHKPPILLKLSPDLTSEELQDVVEVVRQKDTHVDGFIVANTTVKRPHTLKSFHYKKEQGGLSGLPLKDASTKMIADVYRLTNGMDIIGVGGIYNGKDAYDKIRAGAKAVQIYTSLVYEGPTVVTKIKQELVELLRADGYKNVTEAVGADVYKRQPKWSF</sequence>
<dbReference type="RefSeq" id="XP_018327556.1">
    <property type="nucleotide sequence ID" value="XM_018472054.1"/>
</dbReference>
<dbReference type="GO" id="GO:0106430">
    <property type="term" value="F:dihydroorotate dehydrogenase (quinone) activity"/>
    <property type="evidence" value="ECO:0007669"/>
    <property type="project" value="UniProtKB-EC"/>
</dbReference>